<comment type="similarity">
    <text evidence="1">Belongs to the FAD-binding monooxygenase family.</text>
</comment>
<reference evidence="6 7" key="1">
    <citation type="submission" date="2015-12" db="EMBL/GenBank/DDBJ databases">
        <title>The genome of Folsomia candida.</title>
        <authorList>
            <person name="Faddeeva A."/>
            <person name="Derks M.F."/>
            <person name="Anvar Y."/>
            <person name="Smit S."/>
            <person name="Van Straalen N."/>
            <person name="Roelofs D."/>
        </authorList>
    </citation>
    <scope>NUCLEOTIDE SEQUENCE [LARGE SCALE GENOMIC DNA]</scope>
    <source>
        <strain evidence="6 7">VU population</strain>
        <tissue evidence="6">Whole body</tissue>
    </source>
</reference>
<dbReference type="Pfam" id="PF00743">
    <property type="entry name" value="FMO-like"/>
    <property type="match status" value="1"/>
</dbReference>
<evidence type="ECO:0000313" key="7">
    <source>
        <dbReference type="Proteomes" id="UP000198287"/>
    </source>
</evidence>
<keyword evidence="2 5" id="KW-0285">Flavoprotein</keyword>
<sequence length="341" mass="38306">MLILRTQELKNQICFQIIILSGICAGVKLKTKLGLNEFTIFDENADFGGVCIAKKYDLYKNARFNHQIQTLTWVNNAKKWKVVSFNKEAGTTEEWIFDIVIAGPEPFHVPHIPEKFKSFAGPVIHSAKWDSSVSLKDKTVAVVGSGAAACQIIPGIVNDVKTLYSFQRRPAWVYYKAQVDIPPLARTAIRNSVLLQGFLRAVTATGRDIAFHFHKKNGVAHAMVYCMSNSYYPALARPHVDVIREEVVSVSPEGDISTSDGTTRRVDVIICATGYEQMTTHWFNPVKIFIKEDESEEGDGIDVTKGLREDANFYLGIMTDTLPNMFFLYGPHSVRIFLQHI</sequence>
<keyword evidence="3 5" id="KW-0274">FAD</keyword>
<dbReference type="GO" id="GO:0050661">
    <property type="term" value="F:NADP binding"/>
    <property type="evidence" value="ECO:0007669"/>
    <property type="project" value="InterPro"/>
</dbReference>
<protein>
    <recommendedName>
        <fullName evidence="5">Flavin-containing monooxygenase</fullName>
        <ecNumber evidence="5">1.-.-.-</ecNumber>
    </recommendedName>
</protein>
<name>A0A226EB65_FOLCA</name>
<dbReference type="GO" id="GO:0050660">
    <property type="term" value="F:flavin adenine dinucleotide binding"/>
    <property type="evidence" value="ECO:0007669"/>
    <property type="project" value="InterPro"/>
</dbReference>
<dbReference type="PANTHER" id="PTHR42877:SF4">
    <property type="entry name" value="FAD_NAD(P)-BINDING DOMAIN-CONTAINING PROTEIN-RELATED"/>
    <property type="match status" value="1"/>
</dbReference>
<organism evidence="6 7">
    <name type="scientific">Folsomia candida</name>
    <name type="common">Springtail</name>
    <dbReference type="NCBI Taxonomy" id="158441"/>
    <lineage>
        <taxon>Eukaryota</taxon>
        <taxon>Metazoa</taxon>
        <taxon>Ecdysozoa</taxon>
        <taxon>Arthropoda</taxon>
        <taxon>Hexapoda</taxon>
        <taxon>Collembola</taxon>
        <taxon>Entomobryomorpha</taxon>
        <taxon>Isotomoidea</taxon>
        <taxon>Isotomidae</taxon>
        <taxon>Proisotominae</taxon>
        <taxon>Folsomia</taxon>
    </lineage>
</organism>
<accession>A0A226EB65</accession>
<evidence type="ECO:0000256" key="1">
    <source>
        <dbReference type="ARBA" id="ARBA00010139"/>
    </source>
</evidence>
<comment type="caution">
    <text evidence="6">The sequence shown here is derived from an EMBL/GenBank/DDBJ whole genome shotgun (WGS) entry which is preliminary data.</text>
</comment>
<dbReference type="AlphaFoldDB" id="A0A226EB65"/>
<dbReference type="InterPro" id="IPR036188">
    <property type="entry name" value="FAD/NAD-bd_sf"/>
</dbReference>
<proteinExistence type="inferred from homology"/>
<evidence type="ECO:0000313" key="6">
    <source>
        <dbReference type="EMBL" id="OXA53906.1"/>
    </source>
</evidence>
<dbReference type="Proteomes" id="UP000198287">
    <property type="component" value="Unassembled WGS sequence"/>
</dbReference>
<evidence type="ECO:0000256" key="5">
    <source>
        <dbReference type="RuleBase" id="RU361177"/>
    </source>
</evidence>
<gene>
    <name evidence="6" type="ORF">Fcan01_10403</name>
</gene>
<dbReference type="InterPro" id="IPR051209">
    <property type="entry name" value="FAD-bind_Monooxygenase_sf"/>
</dbReference>
<keyword evidence="4 5" id="KW-0560">Oxidoreductase</keyword>
<dbReference type="PANTHER" id="PTHR42877">
    <property type="entry name" value="L-ORNITHINE N(5)-MONOOXYGENASE-RELATED"/>
    <property type="match status" value="1"/>
</dbReference>
<keyword evidence="5 6" id="KW-0503">Monooxygenase</keyword>
<keyword evidence="7" id="KW-1185">Reference proteome</keyword>
<dbReference type="GO" id="GO:0004499">
    <property type="term" value="F:N,N-dimethylaniline monooxygenase activity"/>
    <property type="evidence" value="ECO:0007669"/>
    <property type="project" value="InterPro"/>
</dbReference>
<evidence type="ECO:0000256" key="2">
    <source>
        <dbReference type="ARBA" id="ARBA00022630"/>
    </source>
</evidence>
<dbReference type="OrthoDB" id="66881at2759"/>
<dbReference type="EC" id="1.-.-.-" evidence="5"/>
<comment type="cofactor">
    <cofactor evidence="5">
        <name>FAD</name>
        <dbReference type="ChEBI" id="CHEBI:57692"/>
    </cofactor>
</comment>
<dbReference type="InterPro" id="IPR020946">
    <property type="entry name" value="Flavin_mOase-like"/>
</dbReference>
<evidence type="ECO:0000256" key="3">
    <source>
        <dbReference type="ARBA" id="ARBA00022827"/>
    </source>
</evidence>
<dbReference type="Gene3D" id="3.50.50.60">
    <property type="entry name" value="FAD/NAD(P)-binding domain"/>
    <property type="match status" value="1"/>
</dbReference>
<dbReference type="SUPFAM" id="SSF51905">
    <property type="entry name" value="FAD/NAD(P)-binding domain"/>
    <property type="match status" value="1"/>
</dbReference>
<comment type="similarity">
    <text evidence="5">Belongs to the FMO family.</text>
</comment>
<evidence type="ECO:0000256" key="4">
    <source>
        <dbReference type="ARBA" id="ARBA00023002"/>
    </source>
</evidence>
<dbReference type="EMBL" id="LNIX01000005">
    <property type="protein sequence ID" value="OXA53906.1"/>
    <property type="molecule type" value="Genomic_DNA"/>
</dbReference>